<dbReference type="PANTHER" id="PTHR45856">
    <property type="entry name" value="ALPHA/BETA-HYDROLASES SUPERFAMILY PROTEIN"/>
    <property type="match status" value="1"/>
</dbReference>
<accession>A0A507FFZ1</accession>
<dbReference type="InterPro" id="IPR051218">
    <property type="entry name" value="Sec_MonoDiacylglyc_Lipase"/>
</dbReference>
<dbReference type="GO" id="GO:0006629">
    <property type="term" value="P:lipid metabolic process"/>
    <property type="evidence" value="ECO:0007669"/>
    <property type="project" value="InterPro"/>
</dbReference>
<reference evidence="3 4" key="1">
    <citation type="journal article" date="2019" name="Sci. Rep.">
        <title>Comparative genomics of chytrid fungi reveal insights into the obligate biotrophic and pathogenic lifestyle of Synchytrium endobioticum.</title>
        <authorList>
            <person name="van de Vossenberg B.T.L.H."/>
            <person name="Warris S."/>
            <person name="Nguyen H.D.T."/>
            <person name="van Gent-Pelzer M.P.E."/>
            <person name="Joly D.L."/>
            <person name="van de Geest H.C."/>
            <person name="Bonants P.J.M."/>
            <person name="Smith D.S."/>
            <person name="Levesque C.A."/>
            <person name="van der Lee T.A.J."/>
        </authorList>
    </citation>
    <scope>NUCLEOTIDE SEQUENCE [LARGE SCALE GENOMIC DNA]</scope>
    <source>
        <strain evidence="3 4">CBS 675.73</strain>
    </source>
</reference>
<dbReference type="Gene3D" id="3.40.50.1820">
    <property type="entry name" value="alpha/beta hydrolase"/>
    <property type="match status" value="1"/>
</dbReference>
<evidence type="ECO:0000313" key="3">
    <source>
        <dbReference type="EMBL" id="TPX75154.1"/>
    </source>
</evidence>
<dbReference type="InterPro" id="IPR002921">
    <property type="entry name" value="Fungal_lipase-type"/>
</dbReference>
<evidence type="ECO:0000313" key="4">
    <source>
        <dbReference type="Proteomes" id="UP000320333"/>
    </source>
</evidence>
<feature type="chain" id="PRO_5021395500" description="Fungal lipase-type domain-containing protein" evidence="1">
    <location>
        <begin position="24"/>
        <end position="300"/>
    </location>
</feature>
<dbReference type="STRING" id="246404.A0A507FFZ1"/>
<dbReference type="CDD" id="cd00519">
    <property type="entry name" value="Lipase_3"/>
    <property type="match status" value="1"/>
</dbReference>
<comment type="caution">
    <text evidence="3">The sequence shown here is derived from an EMBL/GenBank/DDBJ whole genome shotgun (WGS) entry which is preliminary data.</text>
</comment>
<gene>
    <name evidence="3" type="ORF">CcCBS67573_g03573</name>
</gene>
<dbReference type="OrthoDB" id="2123913at2759"/>
<keyword evidence="1" id="KW-0732">Signal</keyword>
<dbReference type="Pfam" id="PF01764">
    <property type="entry name" value="Lipase_3"/>
    <property type="match status" value="1"/>
</dbReference>
<name>A0A507FFZ1_9FUNG</name>
<feature type="signal peptide" evidence="1">
    <location>
        <begin position="1"/>
        <end position="23"/>
    </location>
</feature>
<dbReference type="EMBL" id="QEAP01000092">
    <property type="protein sequence ID" value="TPX75154.1"/>
    <property type="molecule type" value="Genomic_DNA"/>
</dbReference>
<feature type="domain" description="Fungal lipase-type" evidence="2">
    <location>
        <begin position="99"/>
        <end position="231"/>
    </location>
</feature>
<keyword evidence="4" id="KW-1185">Reference proteome</keyword>
<dbReference type="PANTHER" id="PTHR45856:SF11">
    <property type="entry name" value="FUNGAL LIPASE-LIKE DOMAIN-CONTAINING PROTEIN"/>
    <property type="match status" value="1"/>
</dbReference>
<evidence type="ECO:0000259" key="2">
    <source>
        <dbReference type="Pfam" id="PF01764"/>
    </source>
</evidence>
<protein>
    <recommendedName>
        <fullName evidence="2">Fungal lipase-type domain-containing protein</fullName>
    </recommendedName>
</protein>
<dbReference type="SUPFAM" id="SSF53474">
    <property type="entry name" value="alpha/beta-Hydrolases"/>
    <property type="match status" value="1"/>
</dbReference>
<organism evidence="3 4">
    <name type="scientific">Chytriomyces confervae</name>
    <dbReference type="NCBI Taxonomy" id="246404"/>
    <lineage>
        <taxon>Eukaryota</taxon>
        <taxon>Fungi</taxon>
        <taxon>Fungi incertae sedis</taxon>
        <taxon>Chytridiomycota</taxon>
        <taxon>Chytridiomycota incertae sedis</taxon>
        <taxon>Chytridiomycetes</taxon>
        <taxon>Chytridiales</taxon>
        <taxon>Chytriomycetaceae</taxon>
        <taxon>Chytriomyces</taxon>
    </lineage>
</organism>
<dbReference type="Proteomes" id="UP000320333">
    <property type="component" value="Unassembled WGS sequence"/>
</dbReference>
<sequence>MHGLLSLPLLCLSLAFMARPMTAAPAPAIAIDTTSFSTYFRYAAIAYSSDISAYGTWSCPLCLDASIRDTTNVTFTPSPDDAQEQGYIAVSPSLKTIIFAVRGSRTVEEWLNNLQIWKRALPITNRPTGVEVHSGFWDVWAQLRPIMEPTLARHLNANPGYTVTFVGHSLGGAVTQLAAVDFAARGIVPASNAQLITFGQPRVGSIEFSQYFGKLGFKQVVRVINKSDIVPVEQAFFHLPPAFLDYRHQYHEYWINKSGVLITNCNDDTNGKEATNCANTQITKLSVPDHLSYFGISLPK</sequence>
<dbReference type="InterPro" id="IPR029058">
    <property type="entry name" value="AB_hydrolase_fold"/>
</dbReference>
<proteinExistence type="predicted"/>
<evidence type="ECO:0000256" key="1">
    <source>
        <dbReference type="SAM" id="SignalP"/>
    </source>
</evidence>
<dbReference type="AlphaFoldDB" id="A0A507FFZ1"/>